<accession>A0ABP6RG25</accession>
<evidence type="ECO:0000259" key="1">
    <source>
        <dbReference type="Pfam" id="PF01037"/>
    </source>
</evidence>
<dbReference type="SUPFAM" id="SSF54909">
    <property type="entry name" value="Dimeric alpha+beta barrel"/>
    <property type="match status" value="1"/>
</dbReference>
<dbReference type="Proteomes" id="UP001501736">
    <property type="component" value="Unassembled WGS sequence"/>
</dbReference>
<dbReference type="Pfam" id="PF01037">
    <property type="entry name" value="AsnC_trans_reg"/>
    <property type="match status" value="1"/>
</dbReference>
<feature type="domain" description="Transcription regulator AsnC/Lrp ligand binding" evidence="1">
    <location>
        <begin position="6"/>
        <end position="77"/>
    </location>
</feature>
<sequence>MVTAFVMIRTDPHRIPEAAQEIADIDGVRSVYSVTGDWDLVAMAEMPDFEQLATLIPDRISKVEAIRDTETMLAFRTYSNQDLEAGFALGLDE</sequence>
<name>A0ABP6RG25_9MICC</name>
<dbReference type="InterPro" id="IPR011008">
    <property type="entry name" value="Dimeric_a/b-barrel"/>
</dbReference>
<protein>
    <submittedName>
        <fullName evidence="2">Lrp/AsnC ligand binding domain-containing protein</fullName>
    </submittedName>
</protein>
<dbReference type="InterPro" id="IPR019887">
    <property type="entry name" value="Tscrpt_reg_AsnC/Lrp_C"/>
</dbReference>
<comment type="caution">
    <text evidence="2">The sequence shown here is derived from an EMBL/GenBank/DDBJ whole genome shotgun (WGS) entry which is preliminary data.</text>
</comment>
<evidence type="ECO:0000313" key="3">
    <source>
        <dbReference type="Proteomes" id="UP001501736"/>
    </source>
</evidence>
<reference evidence="3" key="1">
    <citation type="journal article" date="2019" name="Int. J. Syst. Evol. Microbiol.">
        <title>The Global Catalogue of Microorganisms (GCM) 10K type strain sequencing project: providing services to taxonomists for standard genome sequencing and annotation.</title>
        <authorList>
            <consortium name="The Broad Institute Genomics Platform"/>
            <consortium name="The Broad Institute Genome Sequencing Center for Infectious Disease"/>
            <person name="Wu L."/>
            <person name="Ma J."/>
        </authorList>
    </citation>
    <scope>NUCLEOTIDE SEQUENCE [LARGE SCALE GENOMIC DNA]</scope>
    <source>
        <strain evidence="3">JCM 11483</strain>
    </source>
</reference>
<dbReference type="RefSeq" id="WP_344719975.1">
    <property type="nucleotide sequence ID" value="NZ_BAAAYG010000005.1"/>
</dbReference>
<keyword evidence="3" id="KW-1185">Reference proteome</keyword>
<dbReference type="PANTHER" id="PTHR30154">
    <property type="entry name" value="LEUCINE-RESPONSIVE REGULATORY PROTEIN"/>
    <property type="match status" value="1"/>
</dbReference>
<organism evidence="2 3">
    <name type="scientific">Nesterenkonia halobia</name>
    <dbReference type="NCBI Taxonomy" id="37922"/>
    <lineage>
        <taxon>Bacteria</taxon>
        <taxon>Bacillati</taxon>
        <taxon>Actinomycetota</taxon>
        <taxon>Actinomycetes</taxon>
        <taxon>Micrococcales</taxon>
        <taxon>Micrococcaceae</taxon>
        <taxon>Nesterenkonia</taxon>
    </lineage>
</organism>
<evidence type="ECO:0000313" key="2">
    <source>
        <dbReference type="EMBL" id="GAA3284681.1"/>
    </source>
</evidence>
<gene>
    <name evidence="2" type="ORF">GCM10020260_15730</name>
</gene>
<dbReference type="PANTHER" id="PTHR30154:SF34">
    <property type="entry name" value="TRANSCRIPTIONAL REGULATOR AZLB"/>
    <property type="match status" value="1"/>
</dbReference>
<proteinExistence type="predicted"/>
<dbReference type="Gene3D" id="3.30.70.920">
    <property type="match status" value="1"/>
</dbReference>
<dbReference type="EMBL" id="BAAAYG010000005">
    <property type="protein sequence ID" value="GAA3284681.1"/>
    <property type="molecule type" value="Genomic_DNA"/>
</dbReference>